<evidence type="ECO:0000256" key="5">
    <source>
        <dbReference type="ARBA" id="ARBA00023242"/>
    </source>
</evidence>
<keyword evidence="7" id="KW-1185">Reference proteome</keyword>
<evidence type="ECO:0000256" key="1">
    <source>
        <dbReference type="ARBA" id="ARBA00004123"/>
    </source>
</evidence>
<evidence type="ECO:0000256" key="2">
    <source>
        <dbReference type="ARBA" id="ARBA00023015"/>
    </source>
</evidence>
<evidence type="ECO:0000256" key="3">
    <source>
        <dbReference type="ARBA" id="ARBA00023125"/>
    </source>
</evidence>
<dbReference type="EMBL" id="CP093344">
    <property type="protein sequence ID" value="WOG88849.1"/>
    <property type="molecule type" value="Genomic_DNA"/>
</dbReference>
<reference evidence="6" key="1">
    <citation type="journal article" date="2016" name="Nat. Genet.">
        <title>A high-quality carrot genome assembly provides new insights into carotenoid accumulation and asterid genome evolution.</title>
        <authorList>
            <person name="Iorizzo M."/>
            <person name="Ellison S."/>
            <person name="Senalik D."/>
            <person name="Zeng P."/>
            <person name="Satapoomin P."/>
            <person name="Huang J."/>
            <person name="Bowman M."/>
            <person name="Iovene M."/>
            <person name="Sanseverino W."/>
            <person name="Cavagnaro P."/>
            <person name="Yildiz M."/>
            <person name="Macko-Podgorni A."/>
            <person name="Moranska E."/>
            <person name="Grzebelus E."/>
            <person name="Grzebelus D."/>
            <person name="Ashrafi H."/>
            <person name="Zheng Z."/>
            <person name="Cheng S."/>
            <person name="Spooner D."/>
            <person name="Van Deynze A."/>
            <person name="Simon P."/>
        </authorList>
    </citation>
    <scope>NUCLEOTIDE SEQUENCE</scope>
    <source>
        <tissue evidence="6">Leaf</tissue>
    </source>
</reference>
<dbReference type="InterPro" id="IPR015300">
    <property type="entry name" value="DNA-bd_pseudobarrel_sf"/>
</dbReference>
<reference evidence="6" key="2">
    <citation type="submission" date="2022-03" db="EMBL/GenBank/DDBJ databases">
        <title>Draft title - Genomic analysis of global carrot germplasm unveils the trajectory of domestication and the origin of high carotenoid orange carrot.</title>
        <authorList>
            <person name="Iorizzo M."/>
            <person name="Ellison S."/>
            <person name="Senalik D."/>
            <person name="Macko-Podgorni A."/>
            <person name="Grzebelus D."/>
            <person name="Bostan H."/>
            <person name="Rolling W."/>
            <person name="Curaba J."/>
            <person name="Simon P."/>
        </authorList>
    </citation>
    <scope>NUCLEOTIDE SEQUENCE</scope>
    <source>
        <tissue evidence="6">Leaf</tissue>
    </source>
</reference>
<keyword evidence="5" id="KW-0539">Nucleus</keyword>
<evidence type="ECO:0000256" key="4">
    <source>
        <dbReference type="ARBA" id="ARBA00023163"/>
    </source>
</evidence>
<evidence type="ECO:0000313" key="6">
    <source>
        <dbReference type="EMBL" id="WOG88849.1"/>
    </source>
</evidence>
<evidence type="ECO:0000313" key="7">
    <source>
        <dbReference type="Proteomes" id="UP000077755"/>
    </source>
</evidence>
<keyword evidence="3" id="KW-0238">DNA-binding</keyword>
<dbReference type="GO" id="GO:0005634">
    <property type="term" value="C:nucleus"/>
    <property type="evidence" value="ECO:0007669"/>
    <property type="project" value="UniProtKB-SubCell"/>
</dbReference>
<organism evidence="6 7">
    <name type="scientific">Daucus carota subsp. sativus</name>
    <name type="common">Carrot</name>
    <dbReference type="NCBI Taxonomy" id="79200"/>
    <lineage>
        <taxon>Eukaryota</taxon>
        <taxon>Viridiplantae</taxon>
        <taxon>Streptophyta</taxon>
        <taxon>Embryophyta</taxon>
        <taxon>Tracheophyta</taxon>
        <taxon>Spermatophyta</taxon>
        <taxon>Magnoliopsida</taxon>
        <taxon>eudicotyledons</taxon>
        <taxon>Gunneridae</taxon>
        <taxon>Pentapetalae</taxon>
        <taxon>asterids</taxon>
        <taxon>campanulids</taxon>
        <taxon>Apiales</taxon>
        <taxon>Apiaceae</taxon>
        <taxon>Apioideae</taxon>
        <taxon>Scandiceae</taxon>
        <taxon>Daucinae</taxon>
        <taxon>Daucus</taxon>
        <taxon>Daucus sect. Daucus</taxon>
    </lineage>
</organism>
<sequence length="110" mass="12776">MESSGLILPKFIKFLSNAETKFDYLDISTAYERITAYWTRRDHITAYLGDRAWKLEVKARKPNRQRKTILEGWIQLREDLGLAVGDVLILECPTNSRHHFSLQVIKQAVA</sequence>
<dbReference type="GO" id="GO:0003677">
    <property type="term" value="F:DNA binding"/>
    <property type="evidence" value="ECO:0007669"/>
    <property type="project" value="UniProtKB-KW"/>
</dbReference>
<dbReference type="Proteomes" id="UP000077755">
    <property type="component" value="Chromosome 2"/>
</dbReference>
<comment type="subcellular location">
    <subcellularLocation>
        <location evidence="1">Nucleus</location>
    </subcellularLocation>
</comment>
<keyword evidence="4" id="KW-0804">Transcription</keyword>
<name>A0A161X5T9_DAUCS</name>
<keyword evidence="2" id="KW-0805">Transcription regulation</keyword>
<dbReference type="Gene3D" id="2.40.330.10">
    <property type="entry name" value="DNA-binding pseudobarrel domain"/>
    <property type="match status" value="1"/>
</dbReference>
<dbReference type="SUPFAM" id="SSF101936">
    <property type="entry name" value="DNA-binding pseudobarrel domain"/>
    <property type="match status" value="1"/>
</dbReference>
<dbReference type="AlphaFoldDB" id="A0A161X5T9"/>
<dbReference type="Gramene" id="KZN06325">
    <property type="protein sequence ID" value="KZN06325"/>
    <property type="gene ID" value="DCAR_007162"/>
</dbReference>
<proteinExistence type="predicted"/>
<accession>A0A161X5T9</accession>
<gene>
    <name evidence="6" type="ORF">DCAR_0208084</name>
</gene>
<protein>
    <submittedName>
        <fullName evidence="6">Uncharacterized protein</fullName>
    </submittedName>
</protein>